<dbReference type="AlphaFoldDB" id="A0A345XJ30"/>
<keyword evidence="1" id="KW-0004">4Fe-4S</keyword>
<keyword evidence="5" id="KW-0411">Iron-sulfur</keyword>
<dbReference type="GO" id="GO:0051539">
    <property type="term" value="F:4 iron, 4 sulfur cluster binding"/>
    <property type="evidence" value="ECO:0007669"/>
    <property type="project" value="UniProtKB-KW"/>
</dbReference>
<organism evidence="7 8">
    <name type="scientific">Streptomyces armeniacus</name>
    <dbReference type="NCBI Taxonomy" id="83291"/>
    <lineage>
        <taxon>Bacteria</taxon>
        <taxon>Bacillati</taxon>
        <taxon>Actinomycetota</taxon>
        <taxon>Actinomycetes</taxon>
        <taxon>Kitasatosporales</taxon>
        <taxon>Streptomycetaceae</taxon>
        <taxon>Streptomyces</taxon>
    </lineage>
</organism>
<dbReference type="RefSeq" id="WP_208875312.1">
    <property type="nucleotide sequence ID" value="NZ_CP031320.1"/>
</dbReference>
<feature type="compositionally biased region" description="Low complexity" evidence="6">
    <location>
        <begin position="342"/>
        <end position="363"/>
    </location>
</feature>
<evidence type="ECO:0000256" key="1">
    <source>
        <dbReference type="ARBA" id="ARBA00022485"/>
    </source>
</evidence>
<keyword evidence="2" id="KW-0479">Metal-binding</keyword>
<evidence type="ECO:0000256" key="4">
    <source>
        <dbReference type="ARBA" id="ARBA00023004"/>
    </source>
</evidence>
<dbReference type="PANTHER" id="PTHR43498">
    <property type="entry name" value="FERREDOXIN:COB-COM HETERODISULFIDE REDUCTASE SUBUNIT A"/>
    <property type="match status" value="1"/>
</dbReference>
<protein>
    <submittedName>
        <fullName evidence="7">FAD-dependent oxidoreductase</fullName>
    </submittedName>
</protein>
<dbReference type="Proteomes" id="UP000254425">
    <property type="component" value="Chromosome"/>
</dbReference>
<accession>A0A345XJ30</accession>
<evidence type="ECO:0000256" key="6">
    <source>
        <dbReference type="SAM" id="MobiDB-lite"/>
    </source>
</evidence>
<dbReference type="Pfam" id="PF12831">
    <property type="entry name" value="FAD_oxidored"/>
    <property type="match status" value="3"/>
</dbReference>
<dbReference type="InterPro" id="IPR039650">
    <property type="entry name" value="HdrA-like"/>
</dbReference>
<evidence type="ECO:0000256" key="5">
    <source>
        <dbReference type="ARBA" id="ARBA00023014"/>
    </source>
</evidence>
<evidence type="ECO:0000313" key="8">
    <source>
        <dbReference type="Proteomes" id="UP000254425"/>
    </source>
</evidence>
<dbReference type="GO" id="GO:0016491">
    <property type="term" value="F:oxidoreductase activity"/>
    <property type="evidence" value="ECO:0007669"/>
    <property type="project" value="UniProtKB-KW"/>
</dbReference>
<dbReference type="EMBL" id="CP031320">
    <property type="protein sequence ID" value="AXK31646.1"/>
    <property type="molecule type" value="Genomic_DNA"/>
</dbReference>
<proteinExistence type="predicted"/>
<keyword evidence="8" id="KW-1185">Reference proteome</keyword>
<feature type="compositionally biased region" description="Low complexity" evidence="6">
    <location>
        <begin position="1079"/>
        <end position="1092"/>
    </location>
</feature>
<reference evidence="7 8" key="1">
    <citation type="submission" date="2018-07" db="EMBL/GenBank/DDBJ databases">
        <title>Draft genome of the type strain Streptomyces armeniacus ATCC 15676.</title>
        <authorList>
            <person name="Labana P."/>
            <person name="Gosse J.T."/>
            <person name="Boddy C.N."/>
        </authorList>
    </citation>
    <scope>NUCLEOTIDE SEQUENCE [LARGE SCALE GENOMIC DNA]</scope>
    <source>
        <strain evidence="7 8">ATCC 15676</strain>
    </source>
</reference>
<feature type="region of interest" description="Disordered" evidence="6">
    <location>
        <begin position="258"/>
        <end position="302"/>
    </location>
</feature>
<evidence type="ECO:0000313" key="7">
    <source>
        <dbReference type="EMBL" id="AXK31646.1"/>
    </source>
</evidence>
<dbReference type="GO" id="GO:0046872">
    <property type="term" value="F:metal ion binding"/>
    <property type="evidence" value="ECO:0007669"/>
    <property type="project" value="UniProtKB-KW"/>
</dbReference>
<name>A0A345XJ30_9ACTN</name>
<dbReference type="Gene3D" id="3.50.50.60">
    <property type="entry name" value="FAD/NAD(P)-binding domain"/>
    <property type="match status" value="2"/>
</dbReference>
<dbReference type="PANTHER" id="PTHR43498:SF1">
    <property type="entry name" value="COB--COM HETERODISULFIDE REDUCTASE IRON-SULFUR SUBUNIT A"/>
    <property type="match status" value="1"/>
</dbReference>
<feature type="region of interest" description="Disordered" evidence="6">
    <location>
        <begin position="316"/>
        <end position="364"/>
    </location>
</feature>
<dbReference type="SUPFAM" id="SSF51905">
    <property type="entry name" value="FAD/NAD(P)-binding domain"/>
    <property type="match status" value="2"/>
</dbReference>
<sequence>MSTGQRAGGTAWLPLAAPVRLPGRALPVPHDVDVAVVGGTLAGTAAAVELARAGRRVLLLEQGYALGTDLTAANRPWLTVPADGPAAAPSLLRPLLPSGAAGGARLALRPAALKLHLESALLDAGGLLVYGVRPLAVHHRDGAVRGPLAGLVIANKSGRQLVRCTQALDATGADPVLRAAAGLPPVAEPERAVWSVEFDGVEPDEPFADDVVSTAGCRGPGHLYALLATSGGRRAAVRAAGRLLRQHPAFAKATLGAVATDPLSGPPPPTADTRTPLPGLHATPAPPHTATPADPLLDPPAALHEGTRLGRALATACDGEPNRGRAAQAPPRPGGSPPSGPEPNAGVVGAGWVAPGGPADSAGGVPGVPPGGVVPRSPSYAVGEQDAPQRGRGHPREVVRALDVDSWGEADVLVVGGGTSGASAALAAAREGARTVLVEAGPGPGGTGTYGGVHSYWFGRREGHAAQLQQATRLTHRELGLRGGVGQWNIEAKALALHDALREAGVRTVYHARAFAALHDGGGEEAADARRRVTGALFSGPGGPFAVTARVVVDATGDADLAAWCGAPCEVGAAGVHTVMWASLARFDTPGTTRNQFGGLADMTDVADTTRAVLAARRRSADMHDHGTQPAARETRHLVGETVVTLTDQLTGRHWPDVVNVHFSNHDLKGKGEALWPQLGLVPPNLEIELPYRALLPRGLDGLLVTGKALSATHDALPALRMQADLENLGEVTGLAAAACAATGRTPREVDVAALQRELVRRGRLPAETVRATHPAPAARPTLAALIAELAEHLPLHSYSDMGRREVFRGHIPFVRLALDADPAVTPALLGALRAETAPAVRIVLAQLLALRGRPEGADVLLGHLAERLAGDRLPPRTSRIREAQLPPDQSAMPDEAYLLHTLGYAREPRAVPLWERVALLVDAREDAFRDPAAAPFAWVDAVCAGAERLGSADAVPALERLHDRPALHGQHRTGGIEPDDVQERRALLELALGRALAACGSPRGPHILVRYLDDNRALLAEQAHSRLAAFTGADHGKDGAAWLRHLAVHGVPGPAPLPYAHDPHAADLPGVRAPAPPRAAQVAVQPTAQPPSQKRRVSRGAAVPQEDRP</sequence>
<dbReference type="KEGG" id="sarm:DVA86_02280"/>
<evidence type="ECO:0000256" key="3">
    <source>
        <dbReference type="ARBA" id="ARBA00023002"/>
    </source>
</evidence>
<feature type="compositionally biased region" description="Pro residues" evidence="6">
    <location>
        <begin position="330"/>
        <end position="341"/>
    </location>
</feature>
<keyword evidence="3" id="KW-0560">Oxidoreductase</keyword>
<evidence type="ECO:0000256" key="2">
    <source>
        <dbReference type="ARBA" id="ARBA00022723"/>
    </source>
</evidence>
<feature type="region of interest" description="Disordered" evidence="6">
    <location>
        <begin position="1059"/>
        <end position="1110"/>
    </location>
</feature>
<keyword evidence="4" id="KW-0408">Iron</keyword>
<dbReference type="InterPro" id="IPR036188">
    <property type="entry name" value="FAD/NAD-bd_sf"/>
</dbReference>
<feature type="compositionally biased region" description="Low complexity" evidence="6">
    <location>
        <begin position="290"/>
        <end position="302"/>
    </location>
</feature>
<gene>
    <name evidence="7" type="ORF">DVA86_02280</name>
</gene>